<evidence type="ECO:0000259" key="3">
    <source>
        <dbReference type="SMART" id="SM00278"/>
    </source>
</evidence>
<feature type="domain" description="Helix-hairpin-helix DNA-binding motif class 1" evidence="3">
    <location>
        <begin position="343"/>
        <end position="362"/>
    </location>
</feature>
<reference evidence="4 7" key="2">
    <citation type="submission" date="2019-10" db="EMBL/GenBank/DDBJ databases">
        <title>Characterization of the phylogenetic diversity of two novel species belonging to the genus Bifidobacterium: Bifidobacterium cebidarum sp. nov. and Bifidobacterium leontopitheci sp. nov.</title>
        <authorList>
            <person name="Lugli G.A."/>
            <person name="Duranti S."/>
            <person name="Milani C."/>
            <person name="Turroni F."/>
            <person name="Ventura M."/>
        </authorList>
    </citation>
    <scope>NUCLEOTIDE SEQUENCE [LARGE SCALE GENOMIC DNA]</scope>
    <source>
        <strain evidence="4 7">DSM 100688</strain>
    </source>
</reference>
<dbReference type="EMBL" id="WHZX01000007">
    <property type="protein sequence ID" value="NEG72298.1"/>
    <property type="molecule type" value="Genomic_DNA"/>
</dbReference>
<keyword evidence="7" id="KW-1185">Reference proteome</keyword>
<evidence type="ECO:0000313" key="6">
    <source>
        <dbReference type="Proteomes" id="UP000469943"/>
    </source>
</evidence>
<accession>A0A6L4WZU6</accession>
<dbReference type="GO" id="GO:0015628">
    <property type="term" value="P:protein secretion by the type II secretion system"/>
    <property type="evidence" value="ECO:0007669"/>
    <property type="project" value="TreeGrafter"/>
</dbReference>
<dbReference type="RefSeq" id="WP_152358484.1">
    <property type="nucleotide sequence ID" value="NZ_WBSM01000007.1"/>
</dbReference>
<dbReference type="Gene3D" id="1.10.150.320">
    <property type="entry name" value="Photosystem II 12 kDa extrinsic protein"/>
    <property type="match status" value="1"/>
</dbReference>
<dbReference type="GO" id="GO:0015627">
    <property type="term" value="C:type II protein secretion system complex"/>
    <property type="evidence" value="ECO:0007669"/>
    <property type="project" value="TreeGrafter"/>
</dbReference>
<dbReference type="PANTHER" id="PTHR21180">
    <property type="entry name" value="ENDONUCLEASE/EXONUCLEASE/PHOSPHATASE FAMILY DOMAIN-CONTAINING PROTEIN 1"/>
    <property type="match status" value="1"/>
</dbReference>
<dbReference type="AlphaFoldDB" id="A0A6L4WZU6"/>
<keyword evidence="2" id="KW-1133">Transmembrane helix</keyword>
<dbReference type="GO" id="GO:0003677">
    <property type="term" value="F:DNA binding"/>
    <property type="evidence" value="ECO:0007669"/>
    <property type="project" value="InterPro"/>
</dbReference>
<feature type="region of interest" description="Disordered" evidence="1">
    <location>
        <begin position="23"/>
        <end position="148"/>
    </location>
</feature>
<protein>
    <submittedName>
        <fullName evidence="4">Competence protein ComEA</fullName>
    </submittedName>
</protein>
<name>A0A6L4WZU6_9BIFI</name>
<dbReference type="Proteomes" id="UP000469943">
    <property type="component" value="Unassembled WGS sequence"/>
</dbReference>
<dbReference type="EMBL" id="WBSM01000007">
    <property type="protein sequence ID" value="KAB8287672.1"/>
    <property type="molecule type" value="Genomic_DNA"/>
</dbReference>
<evidence type="ECO:0000256" key="1">
    <source>
        <dbReference type="SAM" id="MobiDB-lite"/>
    </source>
</evidence>
<sequence>MGILHTGTIGIGDISGAVAARGVSPSVHDVTTTSDRLRALASPSRSSTRPLVQSPVQPRESDHNTTLHPPPPPIQCAATSSNIPYPVDPDDTSSGLSTDPPDDTRPYPSIVTRTVAHTDPSIESIGTSSAQPHTVPDTAAEPDKTDARRRSTLAALAGVRSTDTAHEEHRLRRDRPRLAIRPIHMFGAILLLATLLCASLTMLLQQAMRYERALSAAQTSVSADGTDGVNAVASDDDVDKARDDARDGTGNDADAVVPDSAMDDRLADDTGTASTMENDTDDAANGANDSGHVDGGADAADDGRIDLNTATSAQLQTVKGIGPVTAERILAHRDRIGRFTSVDQLLDIKGIGAKTLAKIRDAVTVR</sequence>
<evidence type="ECO:0000313" key="4">
    <source>
        <dbReference type="EMBL" id="KAB8287672.1"/>
    </source>
</evidence>
<reference evidence="5 6" key="1">
    <citation type="submission" date="2019-10" db="EMBL/GenBank/DDBJ databases">
        <title>Bifidobacterium from non-human primates.</title>
        <authorList>
            <person name="Modesto M."/>
        </authorList>
    </citation>
    <scope>NUCLEOTIDE SEQUENCE [LARGE SCALE GENOMIC DNA]</scope>
    <source>
        <strain evidence="5 6">TREM</strain>
    </source>
</reference>
<dbReference type="InterPro" id="IPR004509">
    <property type="entry name" value="Competence_ComEA_HhH"/>
</dbReference>
<proteinExistence type="predicted"/>
<gene>
    <name evidence="4" type="ORF">DSM100688_1460</name>
    <name evidence="5" type="ORF">GFD24_08815</name>
</gene>
<dbReference type="Proteomes" id="UP000482084">
    <property type="component" value="Unassembled WGS sequence"/>
</dbReference>
<dbReference type="InterPro" id="IPR010994">
    <property type="entry name" value="RuvA_2-like"/>
</dbReference>
<evidence type="ECO:0000313" key="5">
    <source>
        <dbReference type="EMBL" id="NEG72298.1"/>
    </source>
</evidence>
<feature type="compositionally biased region" description="Low complexity" evidence="1">
    <location>
        <begin position="39"/>
        <end position="51"/>
    </location>
</feature>
<feature type="transmembrane region" description="Helical" evidence="2">
    <location>
        <begin position="183"/>
        <end position="204"/>
    </location>
</feature>
<evidence type="ECO:0000256" key="2">
    <source>
        <dbReference type="SAM" id="Phobius"/>
    </source>
</evidence>
<dbReference type="GO" id="GO:0006281">
    <property type="term" value="P:DNA repair"/>
    <property type="evidence" value="ECO:0007669"/>
    <property type="project" value="InterPro"/>
</dbReference>
<feature type="region of interest" description="Disordered" evidence="1">
    <location>
        <begin position="219"/>
        <end position="300"/>
    </location>
</feature>
<evidence type="ECO:0000313" key="7">
    <source>
        <dbReference type="Proteomes" id="UP000482084"/>
    </source>
</evidence>
<dbReference type="NCBIfam" id="TIGR00426">
    <property type="entry name" value="competence protein ComEA helix-hairpin-helix repeat region"/>
    <property type="match status" value="1"/>
</dbReference>
<comment type="caution">
    <text evidence="4">The sequence shown here is derived from an EMBL/GenBank/DDBJ whole genome shotgun (WGS) entry which is preliminary data.</text>
</comment>
<dbReference type="SUPFAM" id="SSF47781">
    <property type="entry name" value="RuvA domain 2-like"/>
    <property type="match status" value="1"/>
</dbReference>
<dbReference type="PANTHER" id="PTHR21180:SF32">
    <property type="entry name" value="ENDONUCLEASE_EXONUCLEASE_PHOSPHATASE FAMILY DOMAIN-CONTAINING PROTEIN 1"/>
    <property type="match status" value="1"/>
</dbReference>
<dbReference type="InterPro" id="IPR051675">
    <property type="entry name" value="Endo/Exo/Phosphatase_dom_1"/>
</dbReference>
<feature type="domain" description="Helix-hairpin-helix DNA-binding motif class 1" evidence="3">
    <location>
        <begin position="313"/>
        <end position="332"/>
    </location>
</feature>
<keyword evidence="2" id="KW-0812">Transmembrane</keyword>
<organism evidence="4 7">
    <name type="scientific">Bifidobacterium ramosum</name>
    <dbReference type="NCBI Taxonomy" id="1798158"/>
    <lineage>
        <taxon>Bacteria</taxon>
        <taxon>Bacillati</taxon>
        <taxon>Actinomycetota</taxon>
        <taxon>Actinomycetes</taxon>
        <taxon>Bifidobacteriales</taxon>
        <taxon>Bifidobacteriaceae</taxon>
        <taxon>Bifidobacterium</taxon>
    </lineage>
</organism>
<dbReference type="SMART" id="SM00278">
    <property type="entry name" value="HhH1"/>
    <property type="match status" value="2"/>
</dbReference>
<dbReference type="Pfam" id="PF12836">
    <property type="entry name" value="HHH_3"/>
    <property type="match status" value="1"/>
</dbReference>
<feature type="compositionally biased region" description="Basic and acidic residues" evidence="1">
    <location>
        <begin position="239"/>
        <end position="249"/>
    </location>
</feature>
<keyword evidence="2" id="KW-0472">Membrane</keyword>
<dbReference type="InterPro" id="IPR003583">
    <property type="entry name" value="Hlx-hairpin-Hlx_DNA-bd_motif"/>
</dbReference>
<dbReference type="OrthoDB" id="9758724at2"/>